<dbReference type="SMART" id="SM00228">
    <property type="entry name" value="PDZ"/>
    <property type="match status" value="1"/>
</dbReference>
<gene>
    <name evidence="5" type="ORF">SKAU_G00393870</name>
</gene>
<feature type="region of interest" description="Disordered" evidence="2">
    <location>
        <begin position="1220"/>
        <end position="1246"/>
    </location>
</feature>
<organism evidence="5 6">
    <name type="scientific">Synaphobranchus kaupii</name>
    <name type="common">Kaup's arrowtooth eel</name>
    <dbReference type="NCBI Taxonomy" id="118154"/>
    <lineage>
        <taxon>Eukaryota</taxon>
        <taxon>Metazoa</taxon>
        <taxon>Chordata</taxon>
        <taxon>Craniata</taxon>
        <taxon>Vertebrata</taxon>
        <taxon>Euteleostomi</taxon>
        <taxon>Actinopterygii</taxon>
        <taxon>Neopterygii</taxon>
        <taxon>Teleostei</taxon>
        <taxon>Anguilliformes</taxon>
        <taxon>Synaphobranchidae</taxon>
        <taxon>Synaphobranchus</taxon>
    </lineage>
</organism>
<dbReference type="SUPFAM" id="SSF54236">
    <property type="entry name" value="Ubiquitin-like"/>
    <property type="match status" value="1"/>
</dbReference>
<reference evidence="5" key="1">
    <citation type="journal article" date="2023" name="Science">
        <title>Genome structures resolve the early diversification of teleost fishes.</title>
        <authorList>
            <person name="Parey E."/>
            <person name="Louis A."/>
            <person name="Montfort J."/>
            <person name="Bouchez O."/>
            <person name="Roques C."/>
            <person name="Iampietro C."/>
            <person name="Lluch J."/>
            <person name="Castinel A."/>
            <person name="Donnadieu C."/>
            <person name="Desvignes T."/>
            <person name="Floi Bucao C."/>
            <person name="Jouanno E."/>
            <person name="Wen M."/>
            <person name="Mejri S."/>
            <person name="Dirks R."/>
            <person name="Jansen H."/>
            <person name="Henkel C."/>
            <person name="Chen W.J."/>
            <person name="Zahm M."/>
            <person name="Cabau C."/>
            <person name="Klopp C."/>
            <person name="Thompson A.W."/>
            <person name="Robinson-Rechavi M."/>
            <person name="Braasch I."/>
            <person name="Lecointre G."/>
            <person name="Bobe J."/>
            <person name="Postlethwait J.H."/>
            <person name="Berthelot C."/>
            <person name="Roest Crollius H."/>
            <person name="Guiguen Y."/>
        </authorList>
    </citation>
    <scope>NUCLEOTIDE SEQUENCE</scope>
    <source>
        <strain evidence="5">WJC10195</strain>
    </source>
</reference>
<evidence type="ECO:0000256" key="1">
    <source>
        <dbReference type="SAM" id="Coils"/>
    </source>
</evidence>
<dbReference type="PANTHER" id="PTHR46221:SF2">
    <property type="entry name" value="FERM AND PDZ DOMAIN-CONTAINING PROTEIN 1"/>
    <property type="match status" value="1"/>
</dbReference>
<dbReference type="CDD" id="cd14473">
    <property type="entry name" value="FERM_B-lobe"/>
    <property type="match status" value="1"/>
</dbReference>
<dbReference type="PANTHER" id="PTHR46221">
    <property type="entry name" value="FERM AND PDZ DOMAIN-CONTAINING PROTEIN FAMILY MEMBER"/>
    <property type="match status" value="1"/>
</dbReference>
<dbReference type="EMBL" id="JAINUF010000020">
    <property type="protein sequence ID" value="KAJ8336044.1"/>
    <property type="molecule type" value="Genomic_DNA"/>
</dbReference>
<keyword evidence="6" id="KW-1185">Reference proteome</keyword>
<dbReference type="FunFam" id="3.10.20.90:FF:000203">
    <property type="entry name" value="FERM and PDZ domain containing 1"/>
    <property type="match status" value="1"/>
</dbReference>
<evidence type="ECO:0008006" key="7">
    <source>
        <dbReference type="Google" id="ProtNLM"/>
    </source>
</evidence>
<feature type="domain" description="PDZ" evidence="4">
    <location>
        <begin position="58"/>
        <end position="136"/>
    </location>
</feature>
<name>A0A9Q1IDW0_SYNKA</name>
<dbReference type="Gene3D" id="3.10.20.90">
    <property type="entry name" value="Phosphatidylinositol 3-kinase Catalytic Subunit, Chain A, domain 1"/>
    <property type="match status" value="1"/>
</dbReference>
<dbReference type="OrthoDB" id="5859304at2759"/>
<keyword evidence="1" id="KW-0175">Coiled coil</keyword>
<feature type="region of interest" description="Disordered" evidence="2">
    <location>
        <begin position="1337"/>
        <end position="1358"/>
    </location>
</feature>
<dbReference type="InterPro" id="IPR041779">
    <property type="entry name" value="FRMPD1/3/4_FERM_C"/>
</dbReference>
<feature type="compositionally biased region" description="Acidic residues" evidence="2">
    <location>
        <begin position="1104"/>
        <end position="1119"/>
    </location>
</feature>
<dbReference type="Gene3D" id="2.30.29.30">
    <property type="entry name" value="Pleckstrin-homology domain (PH domain)/Phosphotyrosine-binding domain (PTB)"/>
    <property type="match status" value="1"/>
</dbReference>
<feature type="domain" description="FERM" evidence="3">
    <location>
        <begin position="181"/>
        <end position="495"/>
    </location>
</feature>
<feature type="compositionally biased region" description="Acidic residues" evidence="2">
    <location>
        <begin position="598"/>
        <end position="612"/>
    </location>
</feature>
<dbReference type="CDD" id="cd13183">
    <property type="entry name" value="FERM_C_FRMPD1_FRMPD3_FRMPD4"/>
    <property type="match status" value="1"/>
</dbReference>
<feature type="compositionally biased region" description="Low complexity" evidence="2">
    <location>
        <begin position="1446"/>
        <end position="1460"/>
    </location>
</feature>
<feature type="compositionally biased region" description="Polar residues" evidence="2">
    <location>
        <begin position="1220"/>
        <end position="1235"/>
    </location>
</feature>
<feature type="coiled-coil region" evidence="1">
    <location>
        <begin position="1252"/>
        <end position="1279"/>
    </location>
</feature>
<feature type="region of interest" description="Disordered" evidence="2">
    <location>
        <begin position="31"/>
        <end position="50"/>
    </location>
</feature>
<feature type="compositionally biased region" description="Basic and acidic residues" evidence="2">
    <location>
        <begin position="844"/>
        <end position="853"/>
    </location>
</feature>
<feature type="compositionally biased region" description="Basic and acidic residues" evidence="2">
    <location>
        <begin position="570"/>
        <end position="597"/>
    </location>
</feature>
<dbReference type="InterPro" id="IPR035963">
    <property type="entry name" value="FERM_2"/>
</dbReference>
<evidence type="ECO:0000313" key="5">
    <source>
        <dbReference type="EMBL" id="KAJ8336044.1"/>
    </source>
</evidence>
<feature type="compositionally biased region" description="Basic and acidic residues" evidence="2">
    <location>
        <begin position="31"/>
        <end position="43"/>
    </location>
</feature>
<feature type="compositionally biased region" description="Basic and acidic residues" evidence="2">
    <location>
        <begin position="759"/>
        <end position="770"/>
    </location>
</feature>
<dbReference type="InterPro" id="IPR019749">
    <property type="entry name" value="Band_41_domain"/>
</dbReference>
<dbReference type="SUPFAM" id="SSF50729">
    <property type="entry name" value="PH domain-like"/>
    <property type="match status" value="1"/>
</dbReference>
<dbReference type="FunFam" id="2.30.29.30:FF:000066">
    <property type="entry name" value="FERM and PDZ domain-containing protein 4"/>
    <property type="match status" value="1"/>
</dbReference>
<proteinExistence type="predicted"/>
<comment type="caution">
    <text evidence="5">The sequence shown here is derived from an EMBL/GenBank/DDBJ whole genome shotgun (WGS) entry which is preliminary data.</text>
</comment>
<accession>A0A9Q1IDW0</accession>
<dbReference type="InterPro" id="IPR011993">
    <property type="entry name" value="PH-like_dom_sf"/>
</dbReference>
<feature type="region of interest" description="Disordered" evidence="2">
    <location>
        <begin position="841"/>
        <end position="942"/>
    </location>
</feature>
<dbReference type="Proteomes" id="UP001152622">
    <property type="component" value="Chromosome 20"/>
</dbReference>
<dbReference type="Pfam" id="PF00595">
    <property type="entry name" value="PDZ"/>
    <property type="match status" value="1"/>
</dbReference>
<dbReference type="PROSITE" id="PS50106">
    <property type="entry name" value="PDZ"/>
    <property type="match status" value="1"/>
</dbReference>
<protein>
    <recommendedName>
        <fullName evidence="7">FERM and PDZ domain-containing protein 1</fullName>
    </recommendedName>
</protein>
<dbReference type="SUPFAM" id="SSF50156">
    <property type="entry name" value="PDZ domain-like"/>
    <property type="match status" value="1"/>
</dbReference>
<feature type="compositionally biased region" description="Polar residues" evidence="2">
    <location>
        <begin position="1043"/>
        <end position="1056"/>
    </location>
</feature>
<dbReference type="InterPro" id="IPR014352">
    <property type="entry name" value="FERM/acyl-CoA-bd_prot_sf"/>
</dbReference>
<dbReference type="Pfam" id="PF00373">
    <property type="entry name" value="FERM_M"/>
    <property type="match status" value="1"/>
</dbReference>
<dbReference type="InterPro" id="IPR000299">
    <property type="entry name" value="FERM_domain"/>
</dbReference>
<dbReference type="InterPro" id="IPR036034">
    <property type="entry name" value="PDZ_sf"/>
</dbReference>
<dbReference type="Gene3D" id="1.20.80.10">
    <property type="match status" value="1"/>
</dbReference>
<feature type="region of interest" description="Disordered" evidence="2">
    <location>
        <begin position="547"/>
        <end position="617"/>
    </location>
</feature>
<dbReference type="Gene3D" id="2.30.42.10">
    <property type="match status" value="1"/>
</dbReference>
<feature type="region of interest" description="Disordered" evidence="2">
    <location>
        <begin position="704"/>
        <end position="725"/>
    </location>
</feature>
<evidence type="ECO:0000256" key="2">
    <source>
        <dbReference type="SAM" id="MobiDB-lite"/>
    </source>
</evidence>
<dbReference type="SUPFAM" id="SSF47031">
    <property type="entry name" value="Second domain of FERM"/>
    <property type="match status" value="1"/>
</dbReference>
<dbReference type="Pfam" id="PF21989">
    <property type="entry name" value="RA_2"/>
    <property type="match status" value="1"/>
</dbReference>
<sequence>MEEQERSRSPSRRTSRVEQVVGRWLRLSRDSISRERTQGDKSGESVGSDQRGFPIRATIQILRDPVLDSHGFSLSSQPPVLVQDVTMGGPADGRLAPGDQVLKINNVAIEDLSSEQASDIIRESEDSVTMTILRHTVGPKSSFITAEKRALLKTNPVKVRFAEEVVVNGHSQGNSLLFLPNVLKVYLENGQTKAFKFEANTTVKDIVLTLKEKLSIRCIEHFALVLEQQYSISKLLFLHDEELIQQVVQRKESHDYRCLLRVCFMSRDPVHTLQEDPVAFEYLYLQSVGDVLQERFAVEMKCNTALRLAALHIQERLASSGQTHKTSLKTITKTWGIENFVSPTLLRNMREKDLRKAISYHMKKTQTLLEPRQKVIPASQVRLSYVNLLGEHKSYSGKSFNATMMLQDRESMVSLLVGAKYGISQVVNHKLNIMTTLTEFSSVSRVELLPESDKVSLVKIYLQDVKPITLMLESQAAKDLCCLVAGYCKLLVDPTMLIFSWTESTKVHRISAEEGYVSRGCSDSEESSEMDSTDVLVNLHFSSDDTEAALGSGQGVEEKGQGNKTGEGGRQGEGKEVQGREPEGAVSGEHEGAGDGEEKVEETEECSGEDLLSEASDSCHTDSRFYASLSNDSMDALEEDDLVACSSSHPLCYYLLGTPAQHKAVGNGNTTPKDSASPHPSSVYGYDSDPCLCFAELSRLADCLPSPPEASEEEEGGEEGSSLPTHRECVFTFEENDARHYYNICSNVTPDSARSLPKPHPDRTQEEGVKGRHPVPGMEPIPILQPPPGFGDSSSEDEFFDAQDMFSSSEVTGQVTTDGSMETSGMVRTLSLSDIDISVPEQSMHTKLEDKRRSVLRQGRKKSRKRRSFMETDFTSQVSFPGEGREMADEGQLHRLDEYPCPTVSSLSDGEGEPAQLESKPIGGPDGHPPGHSRGGSEDYGVRRSKRISSELMEMEPDTMEFKSVTELLSAAAPLIMAVRCRVGPEGRESTRLQGDVMKEGEDLAEVGGTLFMPPTSREQIFNTVKDSVGEKSSIPNPKELQGQRSQEGSLTQQLPPNLEGGDDAEGGLIFTEDGTCSMPPLRPQLTLSPAPSVSDIPDLGKGEEEEEERVSVEEDPEAESSSSTLDCWGGNSTYLALVFRKGISISSECLVRVGAEAISDTAGSAAAREAATITKEPPAGFKFPNCPSGIMNRLSTSTLRGKIQTLPWYLSRSHEALTTCDSSTADNSSGSGVSSEAIEATEDPEQVTEVIDEVNEVIDEVTEVAEEATEEVTEVASEASEEVTKVLGEALEVEPSPGLPDAFMDTEVLITALPHMILTPQTCGVLPLSLQPLGSAEWSGDGSSPGPREETDSSTPTCGVFTHCESKQPQPWASICPEGKTSLGCSSMSSPGCPTIPEEAPTHQEVCSCQAVYTNCFSGALDGTGFDEELTVYEFSRQTQGTGGSPLMTTPPSSFTSSSSLFSSSPSISPFSRVVLPPSSAELSPLLSPLYPSDCYLPESLEDTLNQLRNRRYGLPGGFTALQQDVDELQALLQSRRVDLPVRGGQHHRETCADHFSENKRLLHAEARKLMSGCQRVTRVGQAPEETLWCLAESFRTLVQLASVCLWFSSCVRCEGRHAEALSGLREVARTFGEFAQAAEKAGGRKSCQDLSVKLLARQCTALTASIFCLTQLFRTLTAL</sequence>
<evidence type="ECO:0000259" key="3">
    <source>
        <dbReference type="PROSITE" id="PS50057"/>
    </source>
</evidence>
<feature type="compositionally biased region" description="Basic residues" evidence="2">
    <location>
        <begin position="854"/>
        <end position="867"/>
    </location>
</feature>
<dbReference type="InterPro" id="IPR019748">
    <property type="entry name" value="FERM_central"/>
</dbReference>
<feature type="compositionally biased region" description="Basic and acidic residues" evidence="2">
    <location>
        <begin position="883"/>
        <end position="898"/>
    </location>
</feature>
<evidence type="ECO:0000259" key="4">
    <source>
        <dbReference type="PROSITE" id="PS50106"/>
    </source>
</evidence>
<evidence type="ECO:0000313" key="6">
    <source>
        <dbReference type="Proteomes" id="UP001152622"/>
    </source>
</evidence>
<feature type="region of interest" description="Disordered" evidence="2">
    <location>
        <begin position="752"/>
        <end position="775"/>
    </location>
</feature>
<dbReference type="CDD" id="cd21942">
    <property type="entry name" value="LGNbd_FRMPD1"/>
    <property type="match status" value="1"/>
</dbReference>
<dbReference type="PROSITE" id="PS50057">
    <property type="entry name" value="FERM_3"/>
    <property type="match status" value="1"/>
</dbReference>
<feature type="region of interest" description="Disordered" evidence="2">
    <location>
        <begin position="1439"/>
        <end position="1460"/>
    </location>
</feature>
<dbReference type="SMART" id="SM00295">
    <property type="entry name" value="B41"/>
    <property type="match status" value="1"/>
</dbReference>
<dbReference type="InterPro" id="IPR029071">
    <property type="entry name" value="Ubiquitin-like_domsf"/>
</dbReference>
<feature type="region of interest" description="Disordered" evidence="2">
    <location>
        <begin position="1027"/>
        <end position="1126"/>
    </location>
</feature>
<dbReference type="InterPro" id="IPR001478">
    <property type="entry name" value="PDZ"/>
</dbReference>